<gene>
    <name evidence="2" type="ORF">OUZ56_030772</name>
</gene>
<evidence type="ECO:0000313" key="3">
    <source>
        <dbReference type="Proteomes" id="UP001234178"/>
    </source>
</evidence>
<proteinExistence type="predicted"/>
<reference evidence="2 3" key="1">
    <citation type="journal article" date="2023" name="Nucleic Acids Res.">
        <title>The hologenome of Daphnia magna reveals possible DNA methylation and microbiome-mediated evolution of the host genome.</title>
        <authorList>
            <person name="Chaturvedi A."/>
            <person name="Li X."/>
            <person name="Dhandapani V."/>
            <person name="Marshall H."/>
            <person name="Kissane S."/>
            <person name="Cuenca-Cambronero M."/>
            <person name="Asole G."/>
            <person name="Calvet F."/>
            <person name="Ruiz-Romero M."/>
            <person name="Marangio P."/>
            <person name="Guigo R."/>
            <person name="Rago D."/>
            <person name="Mirbahai L."/>
            <person name="Eastwood N."/>
            <person name="Colbourne J.K."/>
            <person name="Zhou J."/>
            <person name="Mallon E."/>
            <person name="Orsini L."/>
        </authorList>
    </citation>
    <scope>NUCLEOTIDE SEQUENCE [LARGE SCALE GENOMIC DNA]</scope>
    <source>
        <strain evidence="2">LRV0_1</strain>
    </source>
</reference>
<dbReference type="EMBL" id="JAOYFB010000005">
    <property type="protein sequence ID" value="KAK4015798.1"/>
    <property type="molecule type" value="Genomic_DNA"/>
</dbReference>
<evidence type="ECO:0000313" key="2">
    <source>
        <dbReference type="EMBL" id="KAK4015798.1"/>
    </source>
</evidence>
<protein>
    <submittedName>
        <fullName evidence="2">Uncharacterized protein</fullName>
    </submittedName>
</protein>
<dbReference type="Proteomes" id="UP001234178">
    <property type="component" value="Unassembled WGS sequence"/>
</dbReference>
<keyword evidence="3" id="KW-1185">Reference proteome</keyword>
<keyword evidence="1" id="KW-0732">Signal</keyword>
<comment type="caution">
    <text evidence="2">The sequence shown here is derived from an EMBL/GenBank/DDBJ whole genome shotgun (WGS) entry which is preliminary data.</text>
</comment>
<accession>A0ABQ9ZS99</accession>
<sequence length="226" mass="26765">MKQFFFKNFTAILLTVLCVAVAMLDGSKTQPKRGAAKDSDWVPIFHRNQTKIRDERYHRARYSEYRKVGRQSKYRRQNSNYNEWRPHFPAPAHSYLSPNNKPSSAFDSYAPVYPQTPYSPPKIQSYERPASIYPTAYYTKSTSPVHRKPSYSSPSYSLPSYFPPAPFDVPKFPSPEPEYPSIYYNDFKRVHESYDRPRERYVNKPNEFPDFDEFLRQSIAFQHFRP</sequence>
<name>A0ABQ9ZS99_9CRUS</name>
<organism evidence="2 3">
    <name type="scientific">Daphnia magna</name>
    <dbReference type="NCBI Taxonomy" id="35525"/>
    <lineage>
        <taxon>Eukaryota</taxon>
        <taxon>Metazoa</taxon>
        <taxon>Ecdysozoa</taxon>
        <taxon>Arthropoda</taxon>
        <taxon>Crustacea</taxon>
        <taxon>Branchiopoda</taxon>
        <taxon>Diplostraca</taxon>
        <taxon>Cladocera</taxon>
        <taxon>Anomopoda</taxon>
        <taxon>Daphniidae</taxon>
        <taxon>Daphnia</taxon>
    </lineage>
</organism>
<feature type="chain" id="PRO_5046070891" evidence="1">
    <location>
        <begin position="30"/>
        <end position="226"/>
    </location>
</feature>
<feature type="signal peptide" evidence="1">
    <location>
        <begin position="1"/>
        <end position="29"/>
    </location>
</feature>
<evidence type="ECO:0000256" key="1">
    <source>
        <dbReference type="SAM" id="SignalP"/>
    </source>
</evidence>